<comment type="similarity">
    <text evidence="1">Belongs to the short-chain dehydrogenases/reductases (SDR) family.</text>
</comment>
<reference evidence="3" key="2">
    <citation type="journal article" date="2023" name="IMA Fungus">
        <title>Comparative genomic study of the Penicillium genus elucidates a diverse pangenome and 15 lateral gene transfer events.</title>
        <authorList>
            <person name="Petersen C."/>
            <person name="Sorensen T."/>
            <person name="Nielsen M.R."/>
            <person name="Sondergaard T.E."/>
            <person name="Sorensen J.L."/>
            <person name="Fitzpatrick D.A."/>
            <person name="Frisvad J.C."/>
            <person name="Nielsen K.L."/>
        </authorList>
    </citation>
    <scope>NUCLEOTIDE SEQUENCE</scope>
    <source>
        <strain evidence="3">IBT 30069</strain>
    </source>
</reference>
<dbReference type="GO" id="GO:0016491">
    <property type="term" value="F:oxidoreductase activity"/>
    <property type="evidence" value="ECO:0007669"/>
    <property type="project" value="UniProtKB-KW"/>
</dbReference>
<evidence type="ECO:0000256" key="1">
    <source>
        <dbReference type="ARBA" id="ARBA00006484"/>
    </source>
</evidence>
<dbReference type="SUPFAM" id="SSF51735">
    <property type="entry name" value="NAD(P)-binding Rossmann-fold domains"/>
    <property type="match status" value="1"/>
</dbReference>
<accession>A0A9W9KJU2</accession>
<dbReference type="Proteomes" id="UP001149165">
    <property type="component" value="Unassembled WGS sequence"/>
</dbReference>
<gene>
    <name evidence="3" type="ORF">N7456_005096</name>
</gene>
<name>A0A9W9KJU2_9EURO</name>
<keyword evidence="4" id="KW-1185">Reference proteome</keyword>
<sequence length="328" mass="35548">MGGMAGFMYRQLKFTPKPLPVDVSLAGKTAIVTGGNAGLGLEAAKEMAAHDLSRIILGTRSLSKGETAKQEILSQSPNCDVLVWELDHTSFPSIRAFGQRASQDLDRLDIVILCAGVKLLNFIKCEETGHEMNVQVNHIGTALLSLLLLAPLQKTAKLTPGQPTRLTIVTSEVHFWTKFESQSAPNTLARLDEPSSFGQGMDRYNTSKLLNILWLRELSSKVGLDVIVNGVNPGLCASTLHRSDTTPGVNTFNKIFAWTSAQGGHNLVDAAIQHSESQGGYISEQTTKEPSHFVLSPQGKQAQTKVWNETVALFQEALPGVDLLGYLV</sequence>
<reference evidence="3" key="1">
    <citation type="submission" date="2022-11" db="EMBL/GenBank/DDBJ databases">
        <authorList>
            <person name="Petersen C."/>
        </authorList>
    </citation>
    <scope>NUCLEOTIDE SEQUENCE</scope>
    <source>
        <strain evidence="3">IBT 30069</strain>
    </source>
</reference>
<proteinExistence type="inferred from homology"/>
<evidence type="ECO:0000313" key="4">
    <source>
        <dbReference type="Proteomes" id="UP001149165"/>
    </source>
</evidence>
<dbReference type="AlphaFoldDB" id="A0A9W9KJU2"/>
<dbReference type="Gene3D" id="3.40.50.720">
    <property type="entry name" value="NAD(P)-binding Rossmann-like Domain"/>
    <property type="match status" value="1"/>
</dbReference>
<comment type="caution">
    <text evidence="3">The sequence shown here is derived from an EMBL/GenBank/DDBJ whole genome shotgun (WGS) entry which is preliminary data.</text>
</comment>
<evidence type="ECO:0000313" key="3">
    <source>
        <dbReference type="EMBL" id="KAJ5108421.1"/>
    </source>
</evidence>
<dbReference type="PANTHER" id="PTHR43157">
    <property type="entry name" value="PHOSPHATIDYLINOSITOL-GLYCAN BIOSYNTHESIS CLASS F PROTEIN-RELATED"/>
    <property type="match status" value="1"/>
</dbReference>
<dbReference type="InterPro" id="IPR002347">
    <property type="entry name" value="SDR_fam"/>
</dbReference>
<dbReference type="EMBL" id="JAPQKH010000003">
    <property type="protein sequence ID" value="KAJ5108421.1"/>
    <property type="molecule type" value="Genomic_DNA"/>
</dbReference>
<dbReference type="OrthoDB" id="191139at2759"/>
<evidence type="ECO:0000256" key="2">
    <source>
        <dbReference type="ARBA" id="ARBA00023002"/>
    </source>
</evidence>
<dbReference type="Pfam" id="PF00106">
    <property type="entry name" value="adh_short"/>
    <property type="match status" value="1"/>
</dbReference>
<dbReference type="InterPro" id="IPR036291">
    <property type="entry name" value="NAD(P)-bd_dom_sf"/>
</dbReference>
<keyword evidence="2" id="KW-0560">Oxidoreductase</keyword>
<organism evidence="3 4">
    <name type="scientific">Penicillium angulare</name>
    <dbReference type="NCBI Taxonomy" id="116970"/>
    <lineage>
        <taxon>Eukaryota</taxon>
        <taxon>Fungi</taxon>
        <taxon>Dikarya</taxon>
        <taxon>Ascomycota</taxon>
        <taxon>Pezizomycotina</taxon>
        <taxon>Eurotiomycetes</taxon>
        <taxon>Eurotiomycetidae</taxon>
        <taxon>Eurotiales</taxon>
        <taxon>Aspergillaceae</taxon>
        <taxon>Penicillium</taxon>
    </lineage>
</organism>
<dbReference type="PANTHER" id="PTHR43157:SF31">
    <property type="entry name" value="PHOSPHATIDYLINOSITOL-GLYCAN BIOSYNTHESIS CLASS F PROTEIN"/>
    <property type="match status" value="1"/>
</dbReference>
<dbReference type="PRINTS" id="PR00081">
    <property type="entry name" value="GDHRDH"/>
</dbReference>
<protein>
    <submittedName>
        <fullName evidence="3">Dehydrogenase</fullName>
    </submittedName>
</protein>